<proteinExistence type="inferred from homology"/>
<comment type="caution">
    <text evidence="5">The sequence shown here is derived from an EMBL/GenBank/DDBJ whole genome shotgun (WGS) entry which is preliminary data.</text>
</comment>
<comment type="similarity">
    <text evidence="1">Belongs to the peptidase S51 family.</text>
</comment>
<dbReference type="Pfam" id="PF03575">
    <property type="entry name" value="Peptidase_S51"/>
    <property type="match status" value="1"/>
</dbReference>
<keyword evidence="3" id="KW-0378">Hydrolase</keyword>
<evidence type="ECO:0000313" key="6">
    <source>
        <dbReference type="Proteomes" id="UP000319732"/>
    </source>
</evidence>
<keyword evidence="2" id="KW-0645">Protease</keyword>
<evidence type="ECO:0000256" key="2">
    <source>
        <dbReference type="ARBA" id="ARBA00022670"/>
    </source>
</evidence>
<evidence type="ECO:0000256" key="3">
    <source>
        <dbReference type="ARBA" id="ARBA00022801"/>
    </source>
</evidence>
<protein>
    <submittedName>
        <fullName evidence="5">Peptidase</fullName>
    </submittedName>
</protein>
<dbReference type="InterPro" id="IPR029062">
    <property type="entry name" value="Class_I_gatase-like"/>
</dbReference>
<dbReference type="SUPFAM" id="SSF52317">
    <property type="entry name" value="Class I glutamine amidotransferase-like"/>
    <property type="match status" value="1"/>
</dbReference>
<accession>A0A545TVG7</accession>
<keyword evidence="6" id="KW-1185">Reference proteome</keyword>
<dbReference type="AlphaFoldDB" id="A0A545TVG7"/>
<dbReference type="RefSeq" id="WP_142903864.1">
    <property type="nucleotide sequence ID" value="NZ_ML660091.1"/>
</dbReference>
<keyword evidence="4" id="KW-0720">Serine protease</keyword>
<name>A0A545TVG7_9GAMM</name>
<dbReference type="InterPro" id="IPR005320">
    <property type="entry name" value="Peptidase_S51"/>
</dbReference>
<dbReference type="GO" id="GO:0008236">
    <property type="term" value="F:serine-type peptidase activity"/>
    <property type="evidence" value="ECO:0007669"/>
    <property type="project" value="UniProtKB-KW"/>
</dbReference>
<gene>
    <name evidence="5" type="ORF">FKG94_08845</name>
</gene>
<dbReference type="Proteomes" id="UP000319732">
    <property type="component" value="Unassembled WGS sequence"/>
</dbReference>
<evidence type="ECO:0000256" key="4">
    <source>
        <dbReference type="ARBA" id="ARBA00022825"/>
    </source>
</evidence>
<evidence type="ECO:0000256" key="1">
    <source>
        <dbReference type="ARBA" id="ARBA00006534"/>
    </source>
</evidence>
<dbReference type="EMBL" id="VHSG01000008">
    <property type="protein sequence ID" value="TQV81203.1"/>
    <property type="molecule type" value="Genomic_DNA"/>
</dbReference>
<dbReference type="GO" id="GO:0006508">
    <property type="term" value="P:proteolysis"/>
    <property type="evidence" value="ECO:0007669"/>
    <property type="project" value="UniProtKB-KW"/>
</dbReference>
<reference evidence="5 6" key="1">
    <citation type="submission" date="2019-06" db="EMBL/GenBank/DDBJ databases">
        <title>Whole genome sequence for Cellvibrionaceae sp. R142.</title>
        <authorList>
            <person name="Wang G."/>
        </authorList>
    </citation>
    <scope>NUCLEOTIDE SEQUENCE [LARGE SCALE GENOMIC DNA]</scope>
    <source>
        <strain evidence="5 6">R142</strain>
    </source>
</reference>
<dbReference type="CDD" id="cd03129">
    <property type="entry name" value="GAT1_Peptidase_E_like"/>
    <property type="match status" value="1"/>
</dbReference>
<organism evidence="5 6">
    <name type="scientific">Exilibacterium tricleocarpae</name>
    <dbReference type="NCBI Taxonomy" id="2591008"/>
    <lineage>
        <taxon>Bacteria</taxon>
        <taxon>Pseudomonadati</taxon>
        <taxon>Pseudomonadota</taxon>
        <taxon>Gammaproteobacteria</taxon>
        <taxon>Cellvibrionales</taxon>
        <taxon>Cellvibrionaceae</taxon>
        <taxon>Exilibacterium</taxon>
    </lineage>
</organism>
<sequence length="235" mass="25858">MSSFNPIYLLADSQLLFWKHNDTLFLRSLLKFVDAAEPSAAYIGAANGDQEVFYEIFVAAMEGIGIQHCHMIRADFSDADRQKLEAADVILLAGGDVKTGWDVFVETGIKEIVQRRYSEGAVLIGVSAGAVQLGTCAMQTDARGKDYVLDTFQILPFIVDVHAEQTDWRNLKKTLTLREGFEQGIGIPTGAGVVYHPDHTVEPVRYDLAEFTCKEGQLTHGLICPKTGQAEAPLH</sequence>
<evidence type="ECO:0000313" key="5">
    <source>
        <dbReference type="EMBL" id="TQV81203.1"/>
    </source>
</evidence>
<dbReference type="Gene3D" id="3.40.50.880">
    <property type="match status" value="1"/>
</dbReference>
<dbReference type="OrthoDB" id="3373764at2"/>